<feature type="transmembrane region" description="Helical" evidence="12">
    <location>
        <begin position="415"/>
        <end position="440"/>
    </location>
</feature>
<feature type="domain" description="G-protein coupled receptors family 1 profile" evidence="13">
    <location>
        <begin position="272"/>
        <end position="774"/>
    </location>
</feature>
<feature type="transmembrane region" description="Helical" evidence="12">
    <location>
        <begin position="721"/>
        <end position="743"/>
    </location>
</feature>
<evidence type="ECO:0000256" key="6">
    <source>
        <dbReference type="ARBA" id="ARBA00023136"/>
    </source>
</evidence>
<sequence length="842" mass="93431">MNDARLRPRQPRLHGSAGSTGSRHPRHQQGDRGESDVFQIRETSANPTTSYEKSVSTSQHNRGLSFGNSRRIEESFTEDVINTFYKDAFKDEGNSLSPLSVGHPADDDVAKGNTTDLASILSRDSTSSRNRFQYPQYEAVPFNTDENSNSPHFDVEFFPEPLNNSEFFLNETASSLPGSDSFLYSSWGSSLNYFNTSVSPAHLNTFFNTNITGLVFDHALPKSDHDHFFGHTNASTFGYFNEPANETANAEGDLYTWSILMMAPLVIFGVGGNTLVILAISLEKRLQNVTNYFLLSLAVTDLLVSLMVMPLSIINVFTGHWMFGLLLCDFFVTSDVLMCTSSILHLCTISLERYIGIRYPLWTKNKSKRIVLLKIVMVWTIALAITSPITVLGVVKSENILQEGRCNLTNEPFLIYGSIFAFFIPLAIMVLMYGLTVNMLNNQARLGLRRGAEDGEGQPMIRRSTSRRNWQTRRKFYGRELLSVSAAYTSSRSEDYECGNGLTCPVIHQRFGTVNGSRNNTVPLCHHHAHHSHRHYENRLDPASAASGNANLLGSNNSINNLHRGRSGNNNSNSGGGCAPESNNVVLNNALNIRRGRYAAQNGRSGSAYAPRGSPPDYPYCNGHEEDLPSEMISDSRNCCSSILSSSSSSSSPSSSSREPKRLRELVRKHHVAVKAANILLMKREDQPVIPMPSLTPPSSSTYASVRRDNSVRTEQKASKVLGVVFMIFVICWAPFFTVNILTPLCTSCNFESTLVTAFVWLGYVSSTLNPIIYTIFNNIFRITFIKLLCCRYRLLHRARRTSNLPGLRNGMMGCNTFGATPVSINVPSTTPTATMIEESNC</sequence>
<feature type="transmembrane region" description="Helical" evidence="12">
    <location>
        <begin position="292"/>
        <end position="317"/>
    </location>
</feature>
<feature type="transmembrane region" description="Helical" evidence="12">
    <location>
        <begin position="371"/>
        <end position="395"/>
    </location>
</feature>
<evidence type="ECO:0000256" key="4">
    <source>
        <dbReference type="ARBA" id="ARBA00022989"/>
    </source>
</evidence>
<gene>
    <name evidence="15 16" type="primary">LOC106080168</name>
</gene>
<dbReference type="InterPro" id="IPR017452">
    <property type="entry name" value="GPCR_Rhodpsn_7TM"/>
</dbReference>
<keyword evidence="14" id="KW-1185">Reference proteome</keyword>
<feature type="compositionally biased region" description="Polar residues" evidence="11">
    <location>
        <begin position="41"/>
        <end position="66"/>
    </location>
</feature>
<dbReference type="PRINTS" id="PR00237">
    <property type="entry name" value="GPCRRHODOPSN"/>
</dbReference>
<feature type="region of interest" description="Disordered" evidence="11">
    <location>
        <begin position="1"/>
        <end position="66"/>
    </location>
</feature>
<dbReference type="RefSeq" id="XP_055868501.1">
    <property type="nucleotide sequence ID" value="XM_056012526.1"/>
</dbReference>
<feature type="region of interest" description="Disordered" evidence="11">
    <location>
        <begin position="542"/>
        <end position="580"/>
    </location>
</feature>
<evidence type="ECO:0000259" key="13">
    <source>
        <dbReference type="PROSITE" id="PS50262"/>
    </source>
</evidence>
<dbReference type="PANTHER" id="PTHR24248:SF125">
    <property type="entry name" value="DOPAMINE D2-LIKE RECEPTOR"/>
    <property type="match status" value="1"/>
</dbReference>
<feature type="transmembrane region" description="Helical" evidence="12">
    <location>
        <begin position="755"/>
        <end position="777"/>
    </location>
</feature>
<reference evidence="15 16" key="1">
    <citation type="submission" date="2025-04" db="UniProtKB">
        <authorList>
            <consortium name="RefSeq"/>
        </authorList>
    </citation>
    <scope>IDENTIFICATION</scope>
</reference>
<evidence type="ECO:0000256" key="9">
    <source>
        <dbReference type="ARBA" id="ARBA00023224"/>
    </source>
</evidence>
<evidence type="ECO:0000256" key="5">
    <source>
        <dbReference type="ARBA" id="ARBA00023040"/>
    </source>
</evidence>
<feature type="region of interest" description="Disordered" evidence="11">
    <location>
        <begin position="640"/>
        <end position="662"/>
    </location>
</feature>
<dbReference type="PROSITE" id="PS50262">
    <property type="entry name" value="G_PROTEIN_RECEP_F1_2"/>
    <property type="match status" value="1"/>
</dbReference>
<comment type="subcellular location">
    <subcellularLocation>
        <location evidence="1">Cell membrane</location>
        <topology evidence="1">Multi-pass membrane protein</topology>
    </subcellularLocation>
</comment>
<dbReference type="GO" id="GO:0005886">
    <property type="term" value="C:plasma membrane"/>
    <property type="evidence" value="ECO:0007669"/>
    <property type="project" value="UniProtKB-SubCell"/>
</dbReference>
<keyword evidence="4 12" id="KW-1133">Transmembrane helix</keyword>
<feature type="transmembrane region" description="Helical" evidence="12">
    <location>
        <begin position="323"/>
        <end position="351"/>
    </location>
</feature>
<evidence type="ECO:0000256" key="10">
    <source>
        <dbReference type="RuleBase" id="RU000688"/>
    </source>
</evidence>
<protein>
    <submittedName>
        <fullName evidence="15 16">Tyramine/octopamine receptor-like</fullName>
    </submittedName>
</protein>
<evidence type="ECO:0000313" key="16">
    <source>
        <dbReference type="RefSeq" id="XP_055868502.1"/>
    </source>
</evidence>
<keyword evidence="2" id="KW-1003">Cell membrane</keyword>
<comment type="similarity">
    <text evidence="10">Belongs to the G-protein coupled receptor 1 family.</text>
</comment>
<dbReference type="RefSeq" id="XP_055868502.1">
    <property type="nucleotide sequence ID" value="XM_056012527.1"/>
</dbReference>
<dbReference type="GO" id="GO:0004930">
    <property type="term" value="F:G protein-coupled receptor activity"/>
    <property type="evidence" value="ECO:0007669"/>
    <property type="project" value="UniProtKB-KW"/>
</dbReference>
<accession>A0A9W2Z0N1</accession>
<evidence type="ECO:0000256" key="2">
    <source>
        <dbReference type="ARBA" id="ARBA00022475"/>
    </source>
</evidence>
<evidence type="ECO:0000256" key="11">
    <source>
        <dbReference type="SAM" id="MobiDB-lite"/>
    </source>
</evidence>
<dbReference type="InterPro" id="IPR000276">
    <property type="entry name" value="GPCR_Rhodpsn"/>
</dbReference>
<keyword evidence="7" id="KW-1015">Disulfide bond</keyword>
<evidence type="ECO:0000256" key="1">
    <source>
        <dbReference type="ARBA" id="ARBA00004651"/>
    </source>
</evidence>
<evidence type="ECO:0000256" key="7">
    <source>
        <dbReference type="ARBA" id="ARBA00023157"/>
    </source>
</evidence>
<feature type="transmembrane region" description="Helical" evidence="12">
    <location>
        <begin position="254"/>
        <end position="280"/>
    </location>
</feature>
<proteinExistence type="inferred from homology"/>
<keyword evidence="5 10" id="KW-0297">G-protein coupled receptor</keyword>
<feature type="compositionally biased region" description="Low complexity" evidence="11">
    <location>
        <begin position="641"/>
        <end position="657"/>
    </location>
</feature>
<dbReference type="Proteomes" id="UP001165740">
    <property type="component" value="Chromosome 15"/>
</dbReference>
<keyword evidence="8 10" id="KW-0675">Receptor</keyword>
<keyword evidence="9 10" id="KW-0807">Transducer</keyword>
<evidence type="ECO:0000256" key="3">
    <source>
        <dbReference type="ARBA" id="ARBA00022692"/>
    </source>
</evidence>
<keyword evidence="3 10" id="KW-0812">Transmembrane</keyword>
<dbReference type="Gene3D" id="1.20.1070.10">
    <property type="entry name" value="Rhodopsin 7-helix transmembrane proteins"/>
    <property type="match status" value="2"/>
</dbReference>
<dbReference type="GeneID" id="106080168"/>
<evidence type="ECO:0000256" key="8">
    <source>
        <dbReference type="ARBA" id="ARBA00023170"/>
    </source>
</evidence>
<dbReference type="FunFam" id="1.20.1070.10:FF:000523">
    <property type="entry name" value="5-hydroxytryptamine receptor 2B"/>
    <property type="match status" value="1"/>
</dbReference>
<feature type="compositionally biased region" description="Low complexity" evidence="11">
    <location>
        <begin position="543"/>
        <end position="573"/>
    </location>
</feature>
<name>A0A9W2Z0N1_BIOGL</name>
<evidence type="ECO:0000256" key="12">
    <source>
        <dbReference type="SAM" id="Phobius"/>
    </source>
</evidence>
<dbReference type="OrthoDB" id="10034726at2759"/>
<dbReference type="SUPFAM" id="SSF81321">
    <property type="entry name" value="Family A G protein-coupled receptor-like"/>
    <property type="match status" value="1"/>
</dbReference>
<keyword evidence="6 12" id="KW-0472">Membrane</keyword>
<dbReference type="Pfam" id="PF00001">
    <property type="entry name" value="7tm_1"/>
    <property type="match status" value="1"/>
</dbReference>
<evidence type="ECO:0000313" key="14">
    <source>
        <dbReference type="Proteomes" id="UP001165740"/>
    </source>
</evidence>
<evidence type="ECO:0000313" key="15">
    <source>
        <dbReference type="RefSeq" id="XP_055868501.1"/>
    </source>
</evidence>
<dbReference type="PANTHER" id="PTHR24248">
    <property type="entry name" value="ADRENERGIC RECEPTOR-RELATED G-PROTEIN COUPLED RECEPTOR"/>
    <property type="match status" value="1"/>
</dbReference>
<organism evidence="14 16">
    <name type="scientific">Biomphalaria glabrata</name>
    <name type="common">Bloodfluke planorb</name>
    <name type="synonym">Freshwater snail</name>
    <dbReference type="NCBI Taxonomy" id="6526"/>
    <lineage>
        <taxon>Eukaryota</taxon>
        <taxon>Metazoa</taxon>
        <taxon>Spiralia</taxon>
        <taxon>Lophotrochozoa</taxon>
        <taxon>Mollusca</taxon>
        <taxon>Gastropoda</taxon>
        <taxon>Heterobranchia</taxon>
        <taxon>Euthyneura</taxon>
        <taxon>Panpulmonata</taxon>
        <taxon>Hygrophila</taxon>
        <taxon>Lymnaeoidea</taxon>
        <taxon>Planorbidae</taxon>
        <taxon>Biomphalaria</taxon>
    </lineage>
</organism>
<dbReference type="AlphaFoldDB" id="A0A9W2Z0N1"/>
<dbReference type="PROSITE" id="PS00237">
    <property type="entry name" value="G_PROTEIN_RECEP_F1_1"/>
    <property type="match status" value="1"/>
</dbReference>